<gene>
    <name evidence="1" type="ORF">DSCO28_26610</name>
</gene>
<reference evidence="1 2" key="1">
    <citation type="submission" date="2019-11" db="EMBL/GenBank/DDBJ databases">
        <title>Comparative genomics of hydrocarbon-degrading Desulfosarcina strains.</title>
        <authorList>
            <person name="Watanabe M."/>
            <person name="Kojima H."/>
            <person name="Fukui M."/>
        </authorList>
    </citation>
    <scope>NUCLEOTIDE SEQUENCE [LARGE SCALE GENOMIC DNA]</scope>
    <source>
        <strain evidence="1 2">28bB2T</strain>
    </source>
</reference>
<proteinExistence type="predicted"/>
<dbReference type="KEGG" id="dov:DSCO28_26610"/>
<dbReference type="AlphaFoldDB" id="A0A5K7ZNI5"/>
<name>A0A5K7ZNI5_9BACT</name>
<organism evidence="1 2">
    <name type="scientific">Desulfosarcina ovata subsp. sediminis</name>
    <dbReference type="NCBI Taxonomy" id="885957"/>
    <lineage>
        <taxon>Bacteria</taxon>
        <taxon>Pseudomonadati</taxon>
        <taxon>Thermodesulfobacteriota</taxon>
        <taxon>Desulfobacteria</taxon>
        <taxon>Desulfobacterales</taxon>
        <taxon>Desulfosarcinaceae</taxon>
        <taxon>Desulfosarcina</taxon>
    </lineage>
</organism>
<sequence length="78" mass="8579">MDRGFGMAAEPVQQYGGFIVQRGQTRIGVSQRRDTHGQRFPGMCQGLAVVTGRRQLAGHPEVRKDRLAGVINGFPCRP</sequence>
<protein>
    <submittedName>
        <fullName evidence="1">Uncharacterized protein</fullName>
    </submittedName>
</protein>
<dbReference type="Proteomes" id="UP000425960">
    <property type="component" value="Chromosome"/>
</dbReference>
<dbReference type="EMBL" id="AP021876">
    <property type="protein sequence ID" value="BBO82095.1"/>
    <property type="molecule type" value="Genomic_DNA"/>
</dbReference>
<evidence type="ECO:0000313" key="2">
    <source>
        <dbReference type="Proteomes" id="UP000425960"/>
    </source>
</evidence>
<accession>A0A5K7ZNI5</accession>
<evidence type="ECO:0000313" key="1">
    <source>
        <dbReference type="EMBL" id="BBO82095.1"/>
    </source>
</evidence>